<evidence type="ECO:0000313" key="1">
    <source>
        <dbReference type="EnsemblPlants" id="AVESA.00010b.r2.5AG0812960.1.CDS"/>
    </source>
</evidence>
<accession>A0ACD5XGL1</accession>
<name>A0ACD5XGL1_AVESA</name>
<proteinExistence type="predicted"/>
<evidence type="ECO:0000313" key="2">
    <source>
        <dbReference type="Proteomes" id="UP001732700"/>
    </source>
</evidence>
<sequence>MILRSNKGGADLTRSSKRNERTDDLTRNSENIRITHSTGSSAKKKRISNGGEPTESLISGDLHRNPNQGVLSELSEQVASKLSKSVVSVALFDGQTMLFAVSGIPVQRMGNVTRFVTSARLAQAFKDKKKTMMI</sequence>
<keyword evidence="2" id="KW-1185">Reference proteome</keyword>
<reference evidence="1" key="1">
    <citation type="submission" date="2021-05" db="EMBL/GenBank/DDBJ databases">
        <authorList>
            <person name="Scholz U."/>
            <person name="Mascher M."/>
            <person name="Fiebig A."/>
        </authorList>
    </citation>
    <scope>NUCLEOTIDE SEQUENCE [LARGE SCALE GENOMIC DNA]</scope>
</reference>
<organism evidence="1 2">
    <name type="scientific">Avena sativa</name>
    <name type="common">Oat</name>
    <dbReference type="NCBI Taxonomy" id="4498"/>
    <lineage>
        <taxon>Eukaryota</taxon>
        <taxon>Viridiplantae</taxon>
        <taxon>Streptophyta</taxon>
        <taxon>Embryophyta</taxon>
        <taxon>Tracheophyta</taxon>
        <taxon>Spermatophyta</taxon>
        <taxon>Magnoliopsida</taxon>
        <taxon>Liliopsida</taxon>
        <taxon>Poales</taxon>
        <taxon>Poaceae</taxon>
        <taxon>BOP clade</taxon>
        <taxon>Pooideae</taxon>
        <taxon>Poodae</taxon>
        <taxon>Poeae</taxon>
        <taxon>Poeae Chloroplast Group 1 (Aveneae type)</taxon>
        <taxon>Aveninae</taxon>
        <taxon>Avena</taxon>
    </lineage>
</organism>
<dbReference type="Proteomes" id="UP001732700">
    <property type="component" value="Chromosome 5A"/>
</dbReference>
<protein>
    <submittedName>
        <fullName evidence="1">Uncharacterized protein</fullName>
    </submittedName>
</protein>
<reference evidence="1" key="2">
    <citation type="submission" date="2025-09" db="UniProtKB">
        <authorList>
            <consortium name="EnsemblPlants"/>
        </authorList>
    </citation>
    <scope>IDENTIFICATION</scope>
</reference>
<dbReference type="EnsemblPlants" id="AVESA.00010b.r2.5AG0812960.1">
    <property type="protein sequence ID" value="AVESA.00010b.r2.5AG0812960.1.CDS"/>
    <property type="gene ID" value="AVESA.00010b.r2.5AG0812960"/>
</dbReference>